<reference evidence="1 3" key="1">
    <citation type="journal article" date="2014" name="PLoS Genet.">
        <title>Phylogenetically driven sequencing of extremely halophilic archaea reveals strategies for static and dynamic osmo-response.</title>
        <authorList>
            <person name="Becker E.A."/>
            <person name="Seitzer P.M."/>
            <person name="Tritt A."/>
            <person name="Larsen D."/>
            <person name="Krusor M."/>
            <person name="Yao A.I."/>
            <person name="Wu D."/>
            <person name="Madern D."/>
            <person name="Eisen J.A."/>
            <person name="Darling A.E."/>
            <person name="Facciotti M.T."/>
        </authorList>
    </citation>
    <scope>NUCLEOTIDE SEQUENCE [LARGE SCALE GENOMIC DNA]</scope>
    <source>
        <strain evidence="1 3">ATCC 33800</strain>
    </source>
</reference>
<name>M0JSJ1_9EURY</name>
<protein>
    <recommendedName>
        <fullName evidence="5">GCN5-related N-acetyltransferase</fullName>
    </recommendedName>
</protein>
<dbReference type="OrthoDB" id="234257at2157"/>
<evidence type="ECO:0000313" key="1">
    <source>
        <dbReference type="EMBL" id="EMA10650.1"/>
    </source>
</evidence>
<keyword evidence="2" id="KW-0614">Plasmid</keyword>
<dbReference type="AlphaFoldDB" id="M0JSJ1"/>
<gene>
    <name evidence="1" type="ORF">C436_17290</name>
    <name evidence="2" type="ORF">KDQ40_20815</name>
</gene>
<organism evidence="1 3">
    <name type="scientific">Haloarcula marismortui ATCC 33800</name>
    <dbReference type="NCBI Taxonomy" id="662476"/>
    <lineage>
        <taxon>Archaea</taxon>
        <taxon>Methanobacteriati</taxon>
        <taxon>Methanobacteriota</taxon>
        <taxon>Stenosarchaea group</taxon>
        <taxon>Halobacteria</taxon>
        <taxon>Halobacteriales</taxon>
        <taxon>Haloarculaceae</taxon>
        <taxon>Haloarcula</taxon>
    </lineage>
</organism>
<keyword evidence="3" id="KW-1185">Reference proteome</keyword>
<dbReference type="PATRIC" id="fig|662476.7.peg.3464"/>
<dbReference type="KEGG" id="hsin:KDQ40_20815"/>
<evidence type="ECO:0000313" key="2">
    <source>
        <dbReference type="EMBL" id="QUJ74498.1"/>
    </source>
</evidence>
<evidence type="ECO:0008006" key="5">
    <source>
        <dbReference type="Google" id="ProtNLM"/>
    </source>
</evidence>
<evidence type="ECO:0000313" key="4">
    <source>
        <dbReference type="Proteomes" id="UP000682967"/>
    </source>
</evidence>
<proteinExistence type="predicted"/>
<dbReference type="Proteomes" id="UP000682967">
    <property type="component" value="Plasmid pHsi388"/>
</dbReference>
<accession>M0JSJ1</accession>
<dbReference type="EMBL" id="CP073369">
    <property type="protein sequence ID" value="QUJ74498.1"/>
    <property type="molecule type" value="Genomic_DNA"/>
</dbReference>
<dbReference type="EMBL" id="AOLR01000031">
    <property type="protein sequence ID" value="EMA10650.1"/>
    <property type="molecule type" value="Genomic_DNA"/>
</dbReference>
<sequence length="111" mass="12633">MSCMGQTTLTGVDIASLRETYLRKVTETLPARARASGDWPIHRDHCFSRVVLDAVFEDEWYDHVNGRPAYEHLSVAELTRATDIADRMLDEGRSAVAELNNNSLRWRGKLE</sequence>
<dbReference type="Proteomes" id="UP000011659">
    <property type="component" value="Unassembled WGS sequence"/>
</dbReference>
<dbReference type="RefSeq" id="WP_004965792.1">
    <property type="nucleotide sequence ID" value="NZ_AOLR01000031.1"/>
</dbReference>
<reference evidence="2" key="2">
    <citation type="submission" date="2021-04" db="EMBL/GenBank/DDBJ databases">
        <title>Complete Genome sequence and Methylome Analysis of the Haloarchaeon Haloarcula sinaiiensis.</title>
        <authorList>
            <person name="Fomenkov A."/>
            <person name="DasSarma P."/>
            <person name="DasSarma S."/>
            <person name="Roberts R.J."/>
        </authorList>
    </citation>
    <scope>NUCLEOTIDE SEQUENCE</scope>
    <source>
        <strain evidence="2">ATCC 33800</strain>
        <plasmid evidence="2">pHsi388</plasmid>
    </source>
</reference>
<geneLocation type="plasmid" evidence="2 4">
    <name>pHsi388</name>
</geneLocation>
<evidence type="ECO:0000313" key="3">
    <source>
        <dbReference type="Proteomes" id="UP000011659"/>
    </source>
</evidence>
<dbReference type="GeneID" id="64825453"/>